<feature type="domain" description="Cysteine-rich CPCC" evidence="2">
    <location>
        <begin position="9"/>
        <end position="84"/>
    </location>
</feature>
<dbReference type="GO" id="GO:0016787">
    <property type="term" value="F:hydrolase activity"/>
    <property type="evidence" value="ECO:0007669"/>
    <property type="project" value="UniProtKB-KW"/>
</dbReference>
<gene>
    <name evidence="3" type="ORF">HW554_12745</name>
</gene>
<reference evidence="3 4" key="1">
    <citation type="submission" date="2020-05" db="EMBL/GenBank/DDBJ databases">
        <title>Hymenobacter terrestris sp. nov. and Hymenobacter lapidiphilus sp. nov., isolated from regoliths in Antarctica.</title>
        <authorList>
            <person name="Sedlacek I."/>
            <person name="Pantucek R."/>
            <person name="Zeman M."/>
            <person name="Holochova P."/>
            <person name="Kralova S."/>
            <person name="Stankova E."/>
            <person name="Sedo O."/>
            <person name="Micenkova L."/>
            <person name="Svec P."/>
            <person name="Gupta V."/>
            <person name="Sood U."/>
            <person name="Korpole U.S."/>
            <person name="Lal R."/>
        </authorList>
    </citation>
    <scope>NUCLEOTIDE SEQUENCE [LARGE SCALE GENOMIC DNA]</scope>
    <source>
        <strain evidence="3 4">P5342</strain>
    </source>
</reference>
<evidence type="ECO:0000256" key="1">
    <source>
        <dbReference type="SAM" id="MobiDB-lite"/>
    </source>
</evidence>
<dbReference type="Proteomes" id="UP000565521">
    <property type="component" value="Unassembled WGS sequence"/>
</dbReference>
<protein>
    <submittedName>
        <fullName evidence="3">Hydrolase</fullName>
    </submittedName>
</protein>
<keyword evidence="4" id="KW-1185">Reference proteome</keyword>
<keyword evidence="3" id="KW-0378">Hydrolase</keyword>
<evidence type="ECO:0000313" key="3">
    <source>
        <dbReference type="EMBL" id="NVO32086.1"/>
    </source>
</evidence>
<sequence length="87" mass="9665">MTPNRHGNYPCPCCGFYTLETPPDNTFDICPVCFWEDDGVQLGNPTYAGGANMLSLEQARQHFAQHGSCEPGMQPHVRRPLADELPD</sequence>
<comment type="caution">
    <text evidence="3">The sequence shown here is derived from an EMBL/GenBank/DDBJ whole genome shotgun (WGS) entry which is preliminary data.</text>
</comment>
<evidence type="ECO:0000259" key="2">
    <source>
        <dbReference type="Pfam" id="PF14206"/>
    </source>
</evidence>
<accession>A0A7Y7U5T5</accession>
<dbReference type="AlphaFoldDB" id="A0A7Y7U5T5"/>
<dbReference type="EMBL" id="JABKAU010000023">
    <property type="protein sequence ID" value="NVO32086.1"/>
    <property type="molecule type" value="Genomic_DNA"/>
</dbReference>
<proteinExistence type="predicted"/>
<organism evidence="3 4">
    <name type="scientific">Hymenobacter lapidiphilus</name>
    <dbReference type="NCBI Taxonomy" id="2608003"/>
    <lineage>
        <taxon>Bacteria</taxon>
        <taxon>Pseudomonadati</taxon>
        <taxon>Bacteroidota</taxon>
        <taxon>Cytophagia</taxon>
        <taxon>Cytophagales</taxon>
        <taxon>Hymenobacteraceae</taxon>
        <taxon>Hymenobacter</taxon>
    </lineage>
</organism>
<feature type="region of interest" description="Disordered" evidence="1">
    <location>
        <begin position="67"/>
        <end position="87"/>
    </location>
</feature>
<name>A0A7Y7U5T5_9BACT</name>
<dbReference type="Pfam" id="PF14206">
    <property type="entry name" value="Cys_rich_CPCC"/>
    <property type="match status" value="1"/>
</dbReference>
<evidence type="ECO:0000313" key="4">
    <source>
        <dbReference type="Proteomes" id="UP000565521"/>
    </source>
</evidence>
<dbReference type="InterPro" id="IPR025983">
    <property type="entry name" value="Cys_rich_CPCC"/>
</dbReference>